<gene>
    <name evidence="2" type="ORF">LIER_17572</name>
</gene>
<accession>A0AAV3QCG7</accession>
<feature type="transmembrane region" description="Helical" evidence="1">
    <location>
        <begin position="34"/>
        <end position="55"/>
    </location>
</feature>
<evidence type="ECO:0000256" key="1">
    <source>
        <dbReference type="SAM" id="Phobius"/>
    </source>
</evidence>
<comment type="caution">
    <text evidence="2">The sequence shown here is derived from an EMBL/GenBank/DDBJ whole genome shotgun (WGS) entry which is preliminary data.</text>
</comment>
<keyword evidence="1" id="KW-1133">Transmembrane helix</keyword>
<dbReference type="EMBL" id="BAABME010004107">
    <property type="protein sequence ID" value="GAA0161205.1"/>
    <property type="molecule type" value="Genomic_DNA"/>
</dbReference>
<organism evidence="2 3">
    <name type="scientific">Lithospermum erythrorhizon</name>
    <name type="common">Purple gromwell</name>
    <name type="synonym">Lithospermum officinale var. erythrorhizon</name>
    <dbReference type="NCBI Taxonomy" id="34254"/>
    <lineage>
        <taxon>Eukaryota</taxon>
        <taxon>Viridiplantae</taxon>
        <taxon>Streptophyta</taxon>
        <taxon>Embryophyta</taxon>
        <taxon>Tracheophyta</taxon>
        <taxon>Spermatophyta</taxon>
        <taxon>Magnoliopsida</taxon>
        <taxon>eudicotyledons</taxon>
        <taxon>Gunneridae</taxon>
        <taxon>Pentapetalae</taxon>
        <taxon>asterids</taxon>
        <taxon>lamiids</taxon>
        <taxon>Boraginales</taxon>
        <taxon>Boraginaceae</taxon>
        <taxon>Boraginoideae</taxon>
        <taxon>Lithospermeae</taxon>
        <taxon>Lithospermum</taxon>
    </lineage>
</organism>
<dbReference type="AlphaFoldDB" id="A0AAV3QCG7"/>
<keyword evidence="1" id="KW-0812">Transmembrane</keyword>
<keyword evidence="1" id="KW-0472">Membrane</keyword>
<protein>
    <submittedName>
        <fullName evidence="2">Uncharacterized protein</fullName>
    </submittedName>
</protein>
<keyword evidence="3" id="KW-1185">Reference proteome</keyword>
<proteinExistence type="predicted"/>
<evidence type="ECO:0000313" key="3">
    <source>
        <dbReference type="Proteomes" id="UP001454036"/>
    </source>
</evidence>
<evidence type="ECO:0000313" key="2">
    <source>
        <dbReference type="EMBL" id="GAA0161205.1"/>
    </source>
</evidence>
<name>A0AAV3QCG7_LITER</name>
<dbReference type="Proteomes" id="UP001454036">
    <property type="component" value="Unassembled WGS sequence"/>
</dbReference>
<sequence>MLSSMSCALVARCTKSLALYFKFKLPHLLMKSVTGSSFLCLAPVSSIILTVLLVLKKGLKNSPSSNVQLSMEAGSTSGSQFHQSVGTWEANSLWTSSAGLCGSCAAGTTPSTEMIGASSMLLIGPCDELEA</sequence>
<reference evidence="2 3" key="1">
    <citation type="submission" date="2024-01" db="EMBL/GenBank/DDBJ databases">
        <title>The complete chloroplast genome sequence of Lithospermum erythrorhizon: insights into the phylogenetic relationship among Boraginaceae species and the maternal lineages of purple gromwells.</title>
        <authorList>
            <person name="Okada T."/>
            <person name="Watanabe K."/>
        </authorList>
    </citation>
    <scope>NUCLEOTIDE SEQUENCE [LARGE SCALE GENOMIC DNA]</scope>
</reference>